<dbReference type="EMBL" id="JAUKTV010000001">
    <property type="protein sequence ID" value="KAK0747286.1"/>
    <property type="molecule type" value="Genomic_DNA"/>
</dbReference>
<proteinExistence type="predicted"/>
<dbReference type="PANTHER" id="PTHR38795">
    <property type="entry name" value="DUF6604 DOMAIN-CONTAINING PROTEIN"/>
    <property type="match status" value="1"/>
</dbReference>
<protein>
    <recommendedName>
        <fullName evidence="2">DUF6604 domain-containing protein</fullName>
    </recommendedName>
</protein>
<evidence type="ECO:0000256" key="1">
    <source>
        <dbReference type="SAM" id="MobiDB-lite"/>
    </source>
</evidence>
<dbReference type="AlphaFoldDB" id="A0AA40K622"/>
<feature type="compositionally biased region" description="Polar residues" evidence="1">
    <location>
        <begin position="177"/>
        <end position="191"/>
    </location>
</feature>
<feature type="domain" description="DUF6604" evidence="2">
    <location>
        <begin position="9"/>
        <end position="296"/>
    </location>
</feature>
<organism evidence="3 4">
    <name type="scientific">Apiosordaria backusii</name>
    <dbReference type="NCBI Taxonomy" id="314023"/>
    <lineage>
        <taxon>Eukaryota</taxon>
        <taxon>Fungi</taxon>
        <taxon>Dikarya</taxon>
        <taxon>Ascomycota</taxon>
        <taxon>Pezizomycotina</taxon>
        <taxon>Sordariomycetes</taxon>
        <taxon>Sordariomycetidae</taxon>
        <taxon>Sordariales</taxon>
        <taxon>Lasiosphaeriaceae</taxon>
        <taxon>Apiosordaria</taxon>
    </lineage>
</organism>
<feature type="region of interest" description="Disordered" evidence="1">
    <location>
        <begin position="164"/>
        <end position="220"/>
    </location>
</feature>
<dbReference type="InterPro" id="IPR046539">
    <property type="entry name" value="DUF6604"/>
</dbReference>
<dbReference type="Proteomes" id="UP001172159">
    <property type="component" value="Unassembled WGS sequence"/>
</dbReference>
<sequence>MATRNTYLAYKRDTSLLLRWMIQTSNNIIKSSMFRDSEEEPRELNRTGQITVADIVPLCRLIAKHVTSISPSIYQLFQSIIDARTDSHLMFQQIAANTEDKEIEESNSTHKFFIDTLVEAFEALGGNLAKPGATQSVDHDTAPITEEEVEQLIFANRFAALQVSDNGQEQDEEDGSSDNGISRQPSSIPQRKQTRPGRGKKDKRGKKQKPKNKQLSVSEHNLDHLPLESYKLIQDEDSEEEYMWAALCLVKEWMNLRHELQEVWRDVAYKNMNVAIGGTLSNFAIAMIQRTSRAIFVHFPEKDSYHSITDEVTAGVPYEVHERVLSQLWLFFHSAQDDLSSLNATKKLHIDVQEQLLTHAYHALMDFITDFQHTRSGKPTKRMLAELNNWDPNFNLLKATEKERLRWRRNYTINWLYDMVNLFSAPRPQHRKFLGLEDFASFITSLAMQKPGTDIRHKILPHHVFQLQLIVDSMTISRGWALNSLQGNMLAPPANSFKPEQDIKDCFLSTELSDKGLPARFISLLQVWGLTDPDKKHNMAIEAHNDASILRDLIEGLQNSLGQVTMGVWNRNPEPLILLHLHNMVHKRGYLKNPVELLYLVQQLFEPCVFPDGQAPSSKFYKALGPLLQDFSPQDSARVQRSRAQHQKLVREWLTRDMNLHEALDVGAYRIFNQKSGLVMYRDAKWDVDRIPDSDLYLNSCLTKVRLLQTKQIFDSVTGQWRRRDTELTRKIARAGMSEDQLFEDVPLFKEELVNRQTADPDKRTSKARSVGNIGDYNCRPLNNRELLDVLRVDIASDIMSPCPFSGFNYLAVLVSSIMVLREIRTTL</sequence>
<dbReference type="InterPro" id="IPR016864">
    <property type="entry name" value="UCP028035"/>
</dbReference>
<evidence type="ECO:0000313" key="4">
    <source>
        <dbReference type="Proteomes" id="UP001172159"/>
    </source>
</evidence>
<dbReference type="PIRSF" id="PIRSF028035">
    <property type="entry name" value="UCP028035"/>
    <property type="match status" value="1"/>
</dbReference>
<reference evidence="3" key="1">
    <citation type="submission" date="2023-06" db="EMBL/GenBank/DDBJ databases">
        <title>Genome-scale phylogeny and comparative genomics of the fungal order Sordariales.</title>
        <authorList>
            <consortium name="Lawrence Berkeley National Laboratory"/>
            <person name="Hensen N."/>
            <person name="Bonometti L."/>
            <person name="Westerberg I."/>
            <person name="Brannstrom I.O."/>
            <person name="Guillou S."/>
            <person name="Cros-Aarteil S."/>
            <person name="Calhoun S."/>
            <person name="Haridas S."/>
            <person name="Kuo A."/>
            <person name="Mondo S."/>
            <person name="Pangilinan J."/>
            <person name="Riley R."/>
            <person name="Labutti K."/>
            <person name="Andreopoulos B."/>
            <person name="Lipzen A."/>
            <person name="Chen C."/>
            <person name="Yanf M."/>
            <person name="Daum C."/>
            <person name="Ng V."/>
            <person name="Clum A."/>
            <person name="Steindorff A."/>
            <person name="Ohm R."/>
            <person name="Martin F."/>
            <person name="Silar P."/>
            <person name="Natvig D."/>
            <person name="Lalanne C."/>
            <person name="Gautier V."/>
            <person name="Ament-Velasquez S.L."/>
            <person name="Kruys A."/>
            <person name="Hutchinson M.I."/>
            <person name="Powell A.J."/>
            <person name="Barry K."/>
            <person name="Miller A.N."/>
            <person name="Grigoriev I.V."/>
            <person name="Debuchy R."/>
            <person name="Gladieux P."/>
            <person name="Thoren M.H."/>
            <person name="Johannesson H."/>
        </authorList>
    </citation>
    <scope>NUCLEOTIDE SEQUENCE</scope>
    <source>
        <strain evidence="3">CBS 540.89</strain>
    </source>
</reference>
<keyword evidence="4" id="KW-1185">Reference proteome</keyword>
<name>A0AA40K622_9PEZI</name>
<evidence type="ECO:0000313" key="3">
    <source>
        <dbReference type="EMBL" id="KAK0747286.1"/>
    </source>
</evidence>
<gene>
    <name evidence="3" type="ORF">B0T21DRAFT_379397</name>
</gene>
<feature type="compositionally biased region" description="Basic residues" evidence="1">
    <location>
        <begin position="192"/>
        <end position="212"/>
    </location>
</feature>
<comment type="caution">
    <text evidence="3">The sequence shown here is derived from an EMBL/GenBank/DDBJ whole genome shotgun (WGS) entry which is preliminary data.</text>
</comment>
<dbReference type="PANTHER" id="PTHR38795:SF1">
    <property type="entry name" value="DUF6604 DOMAIN-CONTAINING PROTEIN"/>
    <property type="match status" value="1"/>
</dbReference>
<evidence type="ECO:0000259" key="2">
    <source>
        <dbReference type="Pfam" id="PF20253"/>
    </source>
</evidence>
<dbReference type="Pfam" id="PF20253">
    <property type="entry name" value="DUF6604"/>
    <property type="match status" value="1"/>
</dbReference>
<accession>A0AA40K622</accession>